<dbReference type="SUPFAM" id="SSF57850">
    <property type="entry name" value="RING/U-box"/>
    <property type="match status" value="1"/>
</dbReference>
<dbReference type="GO" id="GO:0008270">
    <property type="term" value="F:zinc ion binding"/>
    <property type="evidence" value="ECO:0007669"/>
    <property type="project" value="UniProtKB-KW"/>
</dbReference>
<keyword evidence="5 6" id="KW-0863">Zinc-finger</keyword>
<feature type="domain" description="RING-type" evidence="8">
    <location>
        <begin position="127"/>
        <end position="168"/>
    </location>
</feature>
<evidence type="ECO:0000256" key="5">
    <source>
        <dbReference type="PROSITE-ProRule" id="PRU00175"/>
    </source>
</evidence>
<evidence type="ECO:0000313" key="10">
    <source>
        <dbReference type="Proteomes" id="UP000298416"/>
    </source>
</evidence>
<evidence type="ECO:0000256" key="6">
    <source>
        <dbReference type="RuleBase" id="RU369090"/>
    </source>
</evidence>
<dbReference type="InterPro" id="IPR045103">
    <property type="entry name" value="RNF5/RNF185-like"/>
</dbReference>
<dbReference type="Proteomes" id="UP000298416">
    <property type="component" value="Unassembled WGS sequence"/>
</dbReference>
<dbReference type="Pfam" id="PF14634">
    <property type="entry name" value="zf-RING_5"/>
    <property type="match status" value="1"/>
</dbReference>
<keyword evidence="3 6" id="KW-0808">Transferase</keyword>
<evidence type="ECO:0000256" key="1">
    <source>
        <dbReference type="ARBA" id="ARBA00000900"/>
    </source>
</evidence>
<dbReference type="InterPro" id="IPR013083">
    <property type="entry name" value="Znf_RING/FYVE/PHD"/>
</dbReference>
<comment type="subcellular location">
    <subcellularLocation>
        <location evidence="6">Endoplasmic reticulum membrane</location>
        <topology evidence="6">Single-pass type IV membrane protein</topology>
    </subcellularLocation>
</comment>
<keyword evidence="6" id="KW-0256">Endoplasmic reticulum</keyword>
<reference evidence="9" key="1">
    <citation type="submission" date="2018-01" db="EMBL/GenBank/DDBJ databases">
        <authorList>
            <person name="Mao J.F."/>
        </authorList>
    </citation>
    <scope>NUCLEOTIDE SEQUENCE</scope>
    <source>
        <strain evidence="9">Huo1</strain>
        <tissue evidence="9">Leaf</tissue>
    </source>
</reference>
<evidence type="ECO:0000256" key="7">
    <source>
        <dbReference type="SAM" id="MobiDB-lite"/>
    </source>
</evidence>
<evidence type="ECO:0000256" key="3">
    <source>
        <dbReference type="ARBA" id="ARBA00022679"/>
    </source>
</evidence>
<protein>
    <recommendedName>
        <fullName evidence="6">E3 ubiquitin-protein ligase RMA</fullName>
        <ecNumber evidence="6">2.3.2.27</ecNumber>
    </recommendedName>
    <alternativeName>
        <fullName evidence="6">Protein RING membrane-anchor</fullName>
    </alternativeName>
    <alternativeName>
        <fullName evidence="6">RING-type E3 ubiquitin transferase RMA</fullName>
    </alternativeName>
</protein>
<dbReference type="PROSITE" id="PS50089">
    <property type="entry name" value="ZF_RING_2"/>
    <property type="match status" value="1"/>
</dbReference>
<proteinExistence type="predicted"/>
<comment type="domain">
    <text evidence="6">The RING-type zinc finger domain is responsible for E3 ligase activity.</text>
</comment>
<keyword evidence="6" id="KW-0479">Metal-binding</keyword>
<feature type="compositionally biased region" description="Basic and acidic residues" evidence="7">
    <location>
        <begin position="188"/>
        <end position="200"/>
    </location>
</feature>
<dbReference type="InterPro" id="IPR001841">
    <property type="entry name" value="Znf_RING"/>
</dbReference>
<keyword evidence="10" id="KW-1185">Reference proteome</keyword>
<organism evidence="9">
    <name type="scientific">Salvia splendens</name>
    <name type="common">Scarlet sage</name>
    <dbReference type="NCBI Taxonomy" id="180675"/>
    <lineage>
        <taxon>Eukaryota</taxon>
        <taxon>Viridiplantae</taxon>
        <taxon>Streptophyta</taxon>
        <taxon>Embryophyta</taxon>
        <taxon>Tracheophyta</taxon>
        <taxon>Spermatophyta</taxon>
        <taxon>Magnoliopsida</taxon>
        <taxon>eudicotyledons</taxon>
        <taxon>Gunneridae</taxon>
        <taxon>Pentapetalae</taxon>
        <taxon>asterids</taxon>
        <taxon>lamiids</taxon>
        <taxon>Lamiales</taxon>
        <taxon>Lamiaceae</taxon>
        <taxon>Nepetoideae</taxon>
        <taxon>Mentheae</taxon>
        <taxon>Salviinae</taxon>
        <taxon>Salvia</taxon>
        <taxon>Salvia subgen. Calosphace</taxon>
        <taxon>core Calosphace</taxon>
    </lineage>
</organism>
<comment type="function">
    <text evidence="6">E3 ubiquitin-protein ligase.</text>
</comment>
<dbReference type="AlphaFoldDB" id="A0A8X8ZYL5"/>
<feature type="region of interest" description="Disordered" evidence="7">
    <location>
        <begin position="180"/>
        <end position="201"/>
    </location>
</feature>
<dbReference type="SMART" id="SM00184">
    <property type="entry name" value="RING"/>
    <property type="match status" value="1"/>
</dbReference>
<dbReference type="GO" id="GO:0006511">
    <property type="term" value="P:ubiquitin-dependent protein catabolic process"/>
    <property type="evidence" value="ECO:0007669"/>
    <property type="project" value="UniProtKB-UniRule"/>
</dbReference>
<dbReference type="GO" id="GO:0061630">
    <property type="term" value="F:ubiquitin protein ligase activity"/>
    <property type="evidence" value="ECO:0007669"/>
    <property type="project" value="UniProtKB-UniRule"/>
</dbReference>
<dbReference type="Gene3D" id="3.30.40.10">
    <property type="entry name" value="Zinc/RING finger domain, C3HC4 (zinc finger)"/>
    <property type="match status" value="1"/>
</dbReference>
<dbReference type="GO" id="GO:0005789">
    <property type="term" value="C:endoplasmic reticulum membrane"/>
    <property type="evidence" value="ECO:0007669"/>
    <property type="project" value="UniProtKB-SubCell"/>
</dbReference>
<evidence type="ECO:0000313" key="9">
    <source>
        <dbReference type="EMBL" id="KAG6423257.1"/>
    </source>
</evidence>
<keyword evidence="6" id="KW-0862">Zinc</keyword>
<comment type="pathway">
    <text evidence="2 6">Protein modification; protein ubiquitination.</text>
</comment>
<name>A0A8X8ZYL5_SALSN</name>
<gene>
    <name evidence="9" type="ORF">SASPL_113647</name>
</gene>
<comment type="caution">
    <text evidence="9">The sequence shown here is derived from an EMBL/GenBank/DDBJ whole genome shotgun (WGS) entry which is preliminary data.</text>
</comment>
<dbReference type="EMBL" id="PNBA02000005">
    <property type="protein sequence ID" value="KAG6423257.1"/>
    <property type="molecule type" value="Genomic_DNA"/>
</dbReference>
<dbReference type="OrthoDB" id="6270329at2759"/>
<accession>A0A8X8ZYL5</accession>
<sequence>MDDFIDVFLNEEPIDPSVAQANESHERVEERIRQLQGVTYRAGERQRQSQRCERNPVGIRVVFSDALVNTDVESGILVENDGVGTVDKARESGCKRDRSHLVGEALALAMESPAKKGDKEGGSLYDCNICLELVRDPVLTCCGHLFCWACFYQVEYVDSRSKECPVCEGEVTDANVIPIYGNSSGGRGEGDRDRERERETASCLNLKVPPRPKARRIERARKRG</sequence>
<evidence type="ECO:0000256" key="2">
    <source>
        <dbReference type="ARBA" id="ARBA00004906"/>
    </source>
</evidence>
<dbReference type="PANTHER" id="PTHR12313">
    <property type="entry name" value="E3 UBIQUITIN-PROTEIN LIGASE RNF5-RELATED"/>
    <property type="match status" value="1"/>
</dbReference>
<comment type="catalytic activity">
    <reaction evidence="1 6">
        <text>S-ubiquitinyl-[E2 ubiquitin-conjugating enzyme]-L-cysteine + [acceptor protein]-L-lysine = [E2 ubiquitin-conjugating enzyme]-L-cysteine + N(6)-ubiquitinyl-[acceptor protein]-L-lysine.</text>
        <dbReference type="EC" id="2.3.2.27"/>
    </reaction>
</comment>
<evidence type="ECO:0000259" key="8">
    <source>
        <dbReference type="PROSITE" id="PS50089"/>
    </source>
</evidence>
<reference evidence="9" key="2">
    <citation type="submission" date="2020-08" db="EMBL/GenBank/DDBJ databases">
        <title>Plant Genome Project.</title>
        <authorList>
            <person name="Zhang R.-G."/>
        </authorList>
    </citation>
    <scope>NUCLEOTIDE SEQUENCE</scope>
    <source>
        <strain evidence="9">Huo1</strain>
        <tissue evidence="9">Leaf</tissue>
    </source>
</reference>
<keyword evidence="4 6" id="KW-0833">Ubl conjugation pathway</keyword>
<evidence type="ECO:0000256" key="4">
    <source>
        <dbReference type="ARBA" id="ARBA00022786"/>
    </source>
</evidence>
<dbReference type="EC" id="2.3.2.27" evidence="6"/>